<sequence length="73" mass="8317">SISELTDSQILNIIDRVTNETRDILTTGQEQNYMTKKSETSEKILPEENLSLSAEEEDYLKMITGSIDEETAY</sequence>
<name>A0A9N9J9N3_9GLOM</name>
<comment type="caution">
    <text evidence="1">The sequence shown here is derived from an EMBL/GenBank/DDBJ whole genome shotgun (WGS) entry which is preliminary data.</text>
</comment>
<protein>
    <submittedName>
        <fullName evidence="1">2085_t:CDS:1</fullName>
    </submittedName>
</protein>
<evidence type="ECO:0000313" key="2">
    <source>
        <dbReference type="Proteomes" id="UP000789570"/>
    </source>
</evidence>
<feature type="non-terminal residue" evidence="1">
    <location>
        <position position="1"/>
    </location>
</feature>
<accession>A0A9N9J9N3</accession>
<dbReference type="Proteomes" id="UP000789570">
    <property type="component" value="Unassembled WGS sequence"/>
</dbReference>
<evidence type="ECO:0000313" key="1">
    <source>
        <dbReference type="EMBL" id="CAG8770211.1"/>
    </source>
</evidence>
<dbReference type="OrthoDB" id="2442052at2759"/>
<reference evidence="1" key="1">
    <citation type="submission" date="2021-06" db="EMBL/GenBank/DDBJ databases">
        <authorList>
            <person name="Kallberg Y."/>
            <person name="Tangrot J."/>
            <person name="Rosling A."/>
        </authorList>
    </citation>
    <scope>NUCLEOTIDE SEQUENCE</scope>
    <source>
        <strain evidence="1">UK204</strain>
    </source>
</reference>
<dbReference type="EMBL" id="CAJVPQ010027026">
    <property type="protein sequence ID" value="CAG8770211.1"/>
    <property type="molecule type" value="Genomic_DNA"/>
</dbReference>
<dbReference type="AlphaFoldDB" id="A0A9N9J9N3"/>
<gene>
    <name evidence="1" type="ORF">FCALED_LOCUS17490</name>
</gene>
<organism evidence="1 2">
    <name type="scientific">Funneliformis caledonium</name>
    <dbReference type="NCBI Taxonomy" id="1117310"/>
    <lineage>
        <taxon>Eukaryota</taxon>
        <taxon>Fungi</taxon>
        <taxon>Fungi incertae sedis</taxon>
        <taxon>Mucoromycota</taxon>
        <taxon>Glomeromycotina</taxon>
        <taxon>Glomeromycetes</taxon>
        <taxon>Glomerales</taxon>
        <taxon>Glomeraceae</taxon>
        <taxon>Funneliformis</taxon>
    </lineage>
</organism>
<proteinExistence type="predicted"/>
<keyword evidence="2" id="KW-1185">Reference proteome</keyword>